<name>A0ABX8GXZ4_9BACT</name>
<dbReference type="Gene3D" id="3.40.50.300">
    <property type="entry name" value="P-loop containing nucleotide triphosphate hydrolases"/>
    <property type="match status" value="1"/>
</dbReference>
<reference evidence="1 2" key="1">
    <citation type="submission" date="2021-05" db="EMBL/GenBank/DDBJ databases">
        <title>Comparative genomic studies on the polysaccharide-degrading batcterial strains of the Flammeovirga genus.</title>
        <authorList>
            <person name="Zewei F."/>
            <person name="Zheng Z."/>
            <person name="Yu L."/>
            <person name="Ruyue G."/>
            <person name="Yanhong M."/>
            <person name="Yuanyuan C."/>
            <person name="Jingyan G."/>
            <person name="Wenjun H."/>
        </authorList>
    </citation>
    <scope>NUCLEOTIDE SEQUENCE [LARGE SCALE GENOMIC DNA]</scope>
    <source>
        <strain evidence="1 2">YS10</strain>
    </source>
</reference>
<dbReference type="EMBL" id="CP076128">
    <property type="protein sequence ID" value="QWG08476.1"/>
    <property type="molecule type" value="Genomic_DNA"/>
</dbReference>
<dbReference type="InterPro" id="IPR005331">
    <property type="entry name" value="Sulfotransferase"/>
</dbReference>
<protein>
    <submittedName>
        <fullName evidence="1">Sulfotransferase family protein</fullName>
    </submittedName>
</protein>
<dbReference type="InterPro" id="IPR027417">
    <property type="entry name" value="P-loop_NTPase"/>
</dbReference>
<dbReference type="Proteomes" id="UP000682802">
    <property type="component" value="Chromosome 1"/>
</dbReference>
<evidence type="ECO:0000313" key="1">
    <source>
        <dbReference type="EMBL" id="QWG08476.1"/>
    </source>
</evidence>
<keyword evidence="2" id="KW-1185">Reference proteome</keyword>
<sequence>MKEKLRKYYRKYHSIKKLNEFIYKINSKKVDAIFIHIPKTAGISIQKALKSPIQAHMIAWHVYKRVDKNIWDNTLKFAVVRNPYDRMLSDYLYRVKTNQHNLQEKKLTFKEWLNKTFVECDPFYHDKRYNWINQVDWISKPNGEILINEILFFENLSTDLKKINNKYNLDINLSLNNSTNRKKHYSEFYDEESKAIVEKWYKKDLDYFKYTF</sequence>
<gene>
    <name evidence="1" type="ORF">KM029_05935</name>
</gene>
<dbReference type="RefSeq" id="WP_144072392.1">
    <property type="nucleotide sequence ID" value="NZ_CP076128.1"/>
</dbReference>
<accession>A0ABX8GXZ4</accession>
<proteinExistence type="predicted"/>
<dbReference type="SUPFAM" id="SSF52540">
    <property type="entry name" value="P-loop containing nucleoside triphosphate hydrolases"/>
    <property type="match status" value="1"/>
</dbReference>
<evidence type="ECO:0000313" key="2">
    <source>
        <dbReference type="Proteomes" id="UP000682802"/>
    </source>
</evidence>
<organism evidence="1 2">
    <name type="scientific">Flammeovirga kamogawensis</name>
    <dbReference type="NCBI Taxonomy" id="373891"/>
    <lineage>
        <taxon>Bacteria</taxon>
        <taxon>Pseudomonadati</taxon>
        <taxon>Bacteroidota</taxon>
        <taxon>Cytophagia</taxon>
        <taxon>Cytophagales</taxon>
        <taxon>Flammeovirgaceae</taxon>
        <taxon>Flammeovirga</taxon>
    </lineage>
</organism>
<dbReference type="Pfam" id="PF03567">
    <property type="entry name" value="Sulfotransfer_2"/>
    <property type="match status" value="1"/>
</dbReference>